<evidence type="ECO:0000313" key="2">
    <source>
        <dbReference type="EMBL" id="GJE90216.1"/>
    </source>
</evidence>
<evidence type="ECO:0000256" key="1">
    <source>
        <dbReference type="SAM" id="Phobius"/>
    </source>
</evidence>
<dbReference type="AlphaFoldDB" id="A0A9P3G8F7"/>
<organism evidence="2 3">
    <name type="scientific">Phanerochaete sordida</name>
    <dbReference type="NCBI Taxonomy" id="48140"/>
    <lineage>
        <taxon>Eukaryota</taxon>
        <taxon>Fungi</taxon>
        <taxon>Dikarya</taxon>
        <taxon>Basidiomycota</taxon>
        <taxon>Agaricomycotina</taxon>
        <taxon>Agaricomycetes</taxon>
        <taxon>Polyporales</taxon>
        <taxon>Phanerochaetaceae</taxon>
        <taxon>Phanerochaete</taxon>
    </lineage>
</organism>
<accession>A0A9P3G8F7</accession>
<evidence type="ECO:0000313" key="3">
    <source>
        <dbReference type="Proteomes" id="UP000703269"/>
    </source>
</evidence>
<sequence>MPPPVSRSSAAIHSEAADQPTDSAWYAFTPATRRWAFCVFLHVLLVLLHLVAVMAADARWESRVTWDLNGFTAAWLPLLLSSGIRIFAMLYLTFCVNRTQRLMVQRDMYLQQELTDLHDKTHAWNGLWSALEACWWKLKKKESMSSVSVITLYISMMIVLHVTIPGTLQVVTYLDTDTVSRNITLANASYVPDLLIPYDILSVYNQFPTKGLTGNMVYDVIPLVPNATATTEVNAAIYEVDCGVLPDLQLVAPNACSDSGSSITNGQTNLLFTATNETCNDMYITLPAPYYPSVYTGRLTTGCSIPYLPDAMYSMQSMPIIVASTIPILDSLGNRSATSDGAPSIQITPQYLEVSIFEQQESVIMTGLQVLACNVQINDTKINVSSVTGEPVDPQGPARNATWKTWTPLGNVAVDGRLAGAQAASLKSPPSYRAVSLMPGGTTQVYPVLTNVSFDAESPSMLFPDHDSANSQYYHGVNDSTVKVLPLQFDTFLTADLGLVTTYAADLRNMTISLQDLNFSIGKALAAIYWYGRNVNYSDPHLVMSVGVCSAGSVKVETESSEALIPTTVVRQRLEISWMMALIGLSASTVLCFLLEGLIAWNHQGYLKEDEALTPGTMGVLQVSCLVRGEDEALRVRNMDIDTLRAAGRDVLVLMMDVIRKNGEQDADGQKAKKTCVNGRWL</sequence>
<gene>
    <name evidence="2" type="ORF">PsYK624_063430</name>
</gene>
<dbReference type="OrthoDB" id="2647100at2759"/>
<comment type="caution">
    <text evidence="2">The sequence shown here is derived from an EMBL/GenBank/DDBJ whole genome shotgun (WGS) entry which is preliminary data.</text>
</comment>
<protein>
    <submittedName>
        <fullName evidence="2">Uncharacterized protein</fullName>
    </submittedName>
</protein>
<proteinExistence type="predicted"/>
<keyword evidence="1" id="KW-1133">Transmembrane helix</keyword>
<feature type="transmembrane region" description="Helical" evidence="1">
    <location>
        <begin position="146"/>
        <end position="164"/>
    </location>
</feature>
<dbReference type="Proteomes" id="UP000703269">
    <property type="component" value="Unassembled WGS sequence"/>
</dbReference>
<feature type="transmembrane region" description="Helical" evidence="1">
    <location>
        <begin position="75"/>
        <end position="96"/>
    </location>
</feature>
<dbReference type="EMBL" id="BPQB01000015">
    <property type="protein sequence ID" value="GJE90216.1"/>
    <property type="molecule type" value="Genomic_DNA"/>
</dbReference>
<feature type="transmembrane region" description="Helical" evidence="1">
    <location>
        <begin position="35"/>
        <end position="55"/>
    </location>
</feature>
<name>A0A9P3G8F7_9APHY</name>
<reference evidence="2 3" key="1">
    <citation type="submission" date="2021-08" db="EMBL/GenBank/DDBJ databases">
        <title>Draft Genome Sequence of Phanerochaete sordida strain YK-624.</title>
        <authorList>
            <person name="Mori T."/>
            <person name="Dohra H."/>
            <person name="Suzuki T."/>
            <person name="Kawagishi H."/>
            <person name="Hirai H."/>
        </authorList>
    </citation>
    <scope>NUCLEOTIDE SEQUENCE [LARGE SCALE GENOMIC DNA]</scope>
    <source>
        <strain evidence="2 3">YK-624</strain>
    </source>
</reference>
<keyword evidence="3" id="KW-1185">Reference proteome</keyword>
<keyword evidence="1" id="KW-0812">Transmembrane</keyword>
<keyword evidence="1" id="KW-0472">Membrane</keyword>